<evidence type="ECO:0000256" key="3">
    <source>
        <dbReference type="ARBA" id="ARBA00022801"/>
    </source>
</evidence>
<proteinExistence type="predicted"/>
<dbReference type="EMBL" id="CP047224">
    <property type="protein sequence ID" value="QHD65266.1"/>
    <property type="molecule type" value="Genomic_DNA"/>
</dbReference>
<evidence type="ECO:0000256" key="2">
    <source>
        <dbReference type="ARBA" id="ARBA00022670"/>
    </source>
</evidence>
<dbReference type="RefSeq" id="WP_160095503.1">
    <property type="nucleotide sequence ID" value="NZ_CP047224.1"/>
</dbReference>
<dbReference type="NCBIfam" id="TIGR01543">
    <property type="entry name" value="proheadase_HK97"/>
    <property type="match status" value="1"/>
</dbReference>
<dbReference type="GO" id="GO:0006508">
    <property type="term" value="P:proteolysis"/>
    <property type="evidence" value="ECO:0007669"/>
    <property type="project" value="UniProtKB-KW"/>
</dbReference>
<name>A0A6P1GA00_9RICK</name>
<evidence type="ECO:0000256" key="1">
    <source>
        <dbReference type="ARBA" id="ARBA00022612"/>
    </source>
</evidence>
<keyword evidence="1" id="KW-1188">Viral release from host cell</keyword>
<keyword evidence="3" id="KW-0378">Hydrolase</keyword>
<evidence type="ECO:0000313" key="6">
    <source>
        <dbReference type="Proteomes" id="UP000464912"/>
    </source>
</evidence>
<accession>A0A6P1GA00</accession>
<gene>
    <name evidence="5" type="ORF">GP480_02260</name>
</gene>
<dbReference type="KEGG" id="nef:GP480_02260"/>
<evidence type="ECO:0000313" key="5">
    <source>
        <dbReference type="EMBL" id="QHD65266.1"/>
    </source>
</evidence>
<keyword evidence="2 5" id="KW-0645">Protease</keyword>
<keyword evidence="6" id="KW-1185">Reference proteome</keyword>
<sequence length="172" mass="19453">MIEKKVIFDIDTKNLNEEGVFYGYASVFDVVDEQGDIISGGAFDLTKCVPLLWQHRQDQPIGKVLEMQETEKGLYLKGHIIMEVNQGYEAYKLLKAGVLNGLSIGYVPQKYKMDKHTGARIITAVKLMEVSLVTFPANKYARVSSVKSRHDADQLLKARLVRLIETTRNEFA</sequence>
<reference evidence="5 6" key="2">
    <citation type="journal article" date="2020" name="MBio">
        <title>Isolation and Molecular Analysis of a Novel Neorickettsia Species That Causes Potomac Horse Fever.</title>
        <authorList>
            <person name="Teymournejad O."/>
            <person name="Lin M."/>
            <person name="Bekebrede H."/>
            <person name="Kamr A."/>
            <person name="Toribio R.E."/>
            <person name="Arroyo L.G."/>
            <person name="Baird J.D."/>
            <person name="Rikihisa Y."/>
        </authorList>
    </citation>
    <scope>NUCLEOTIDE SEQUENCE [LARGE SCALE GENOMIC DNA]</scope>
    <source>
        <strain evidence="5 6">Fin17</strain>
    </source>
</reference>
<dbReference type="InterPro" id="IPR054613">
    <property type="entry name" value="Peptidase_S78_dom"/>
</dbReference>
<dbReference type="GO" id="GO:0008233">
    <property type="term" value="F:peptidase activity"/>
    <property type="evidence" value="ECO:0007669"/>
    <property type="project" value="UniProtKB-KW"/>
</dbReference>
<reference evidence="5 6" key="1">
    <citation type="journal article" date="2020" name="MBio">
        <title>Erratum for Teymournejad et al., 'Isolation and Molecular Analysis of a Novel Neorickettsia Species That Causes Potomac Horse Fever'.</title>
        <authorList>
            <person name="Teymournejad O."/>
            <person name="Lin M."/>
            <person name="Bekebrede H."/>
            <person name="Kamr A."/>
            <person name="Toribio R.E."/>
            <person name="Arroyo L.G."/>
            <person name="Baird J.D."/>
            <person name="Rikihisa Y."/>
        </authorList>
    </citation>
    <scope>NUCLEOTIDE SEQUENCE [LARGE SCALE GENOMIC DNA]</scope>
    <source>
        <strain evidence="5 6">Fin17</strain>
    </source>
</reference>
<feature type="domain" description="Prohead serine protease" evidence="4">
    <location>
        <begin position="13"/>
        <end position="151"/>
    </location>
</feature>
<dbReference type="InterPro" id="IPR006433">
    <property type="entry name" value="Prohead_protease"/>
</dbReference>
<evidence type="ECO:0000259" key="4">
    <source>
        <dbReference type="Pfam" id="PF04586"/>
    </source>
</evidence>
<protein>
    <submittedName>
        <fullName evidence="5">HK97 family phage prohead protease</fullName>
    </submittedName>
</protein>
<organism evidence="5 6">
    <name type="scientific">Neorickettsia findlayensis</name>
    <dbReference type="NCBI Taxonomy" id="2686014"/>
    <lineage>
        <taxon>Bacteria</taxon>
        <taxon>Pseudomonadati</taxon>
        <taxon>Pseudomonadota</taxon>
        <taxon>Alphaproteobacteria</taxon>
        <taxon>Rickettsiales</taxon>
        <taxon>Anaplasmataceae</taxon>
        <taxon>Neorickettsia</taxon>
    </lineage>
</organism>
<dbReference type="AlphaFoldDB" id="A0A6P1GA00"/>
<dbReference type="Pfam" id="PF04586">
    <property type="entry name" value="Peptidase_S78"/>
    <property type="match status" value="1"/>
</dbReference>
<dbReference type="Proteomes" id="UP000464912">
    <property type="component" value="Chromosome"/>
</dbReference>
<dbReference type="SUPFAM" id="SSF50789">
    <property type="entry name" value="Herpes virus serine proteinase, assemblin"/>
    <property type="match status" value="1"/>
</dbReference>